<evidence type="ECO:0000313" key="3">
    <source>
        <dbReference type="Proteomes" id="UP001153709"/>
    </source>
</evidence>
<dbReference type="AlphaFoldDB" id="A0A9P0DVU7"/>
<dbReference type="PANTHER" id="PTHR11012:SF30">
    <property type="entry name" value="PROTEIN KINASE-LIKE DOMAIN-CONTAINING"/>
    <property type="match status" value="1"/>
</dbReference>
<accession>A0A9P0DVU7</accession>
<feature type="domain" description="CHK kinase-like" evidence="1">
    <location>
        <begin position="123"/>
        <end position="316"/>
    </location>
</feature>
<sequence>MTNLPQDACQLVEKSLNQSLDNLDVTIHAGNKKGEGYIGEIIFASFKNRKTLKEDHLVIKKVFSSDKEETKAFLSNSYLNEINFYINIWPSFKTFQKSFISTKLLDVVPKCYGTSSISGSEKVILENLKFSNYDVHPKKVHVSDSLYGEIFKLYGQFHAISFAMKHYQPKEYEKLAKPLHNTWLGFLNTDLCTRGIIDTFKALEQILQLKNEHDLLTKIQPYVKNGVKIFENGIKYKGAYSVIIHGDCWSNNVMIKYNNLKKIEDIKFIDYQMCMPGSPVYDLSYSFYSGASKESLRNWEKYLKIYHNSLEKSLKGYNLKVDDIFPYTELVKEWKNNVQFGFIMSLMIWGAKYIQEDEIRDLDITEGDLDLRNLSEAEGYQQAVFNLVKHFDENGFLVSS</sequence>
<name>A0A9P0DVU7_DIABA</name>
<dbReference type="InterPro" id="IPR004119">
    <property type="entry name" value="EcKL"/>
</dbReference>
<organism evidence="2 3">
    <name type="scientific">Diabrotica balteata</name>
    <name type="common">Banded cucumber beetle</name>
    <dbReference type="NCBI Taxonomy" id="107213"/>
    <lineage>
        <taxon>Eukaryota</taxon>
        <taxon>Metazoa</taxon>
        <taxon>Ecdysozoa</taxon>
        <taxon>Arthropoda</taxon>
        <taxon>Hexapoda</taxon>
        <taxon>Insecta</taxon>
        <taxon>Pterygota</taxon>
        <taxon>Neoptera</taxon>
        <taxon>Endopterygota</taxon>
        <taxon>Coleoptera</taxon>
        <taxon>Polyphaga</taxon>
        <taxon>Cucujiformia</taxon>
        <taxon>Chrysomeloidea</taxon>
        <taxon>Chrysomelidae</taxon>
        <taxon>Galerucinae</taxon>
        <taxon>Diabroticina</taxon>
        <taxon>Diabroticites</taxon>
        <taxon>Diabrotica</taxon>
    </lineage>
</organism>
<gene>
    <name evidence="2" type="ORF">DIABBA_LOCUS10568</name>
</gene>
<reference evidence="2" key="1">
    <citation type="submission" date="2022-01" db="EMBL/GenBank/DDBJ databases">
        <authorList>
            <person name="King R."/>
        </authorList>
    </citation>
    <scope>NUCLEOTIDE SEQUENCE</scope>
</reference>
<dbReference type="Pfam" id="PF02958">
    <property type="entry name" value="EcKL"/>
    <property type="match status" value="1"/>
</dbReference>
<dbReference type="Proteomes" id="UP001153709">
    <property type="component" value="Chromosome 7"/>
</dbReference>
<dbReference type="PANTHER" id="PTHR11012">
    <property type="entry name" value="PROTEIN KINASE-LIKE DOMAIN-CONTAINING"/>
    <property type="match status" value="1"/>
</dbReference>
<dbReference type="SMART" id="SM00587">
    <property type="entry name" value="CHK"/>
    <property type="match status" value="1"/>
</dbReference>
<dbReference type="SUPFAM" id="SSF56112">
    <property type="entry name" value="Protein kinase-like (PK-like)"/>
    <property type="match status" value="1"/>
</dbReference>
<keyword evidence="3" id="KW-1185">Reference proteome</keyword>
<evidence type="ECO:0000313" key="2">
    <source>
        <dbReference type="EMBL" id="CAH1283039.1"/>
    </source>
</evidence>
<dbReference type="OrthoDB" id="190089at2759"/>
<proteinExistence type="predicted"/>
<dbReference type="InterPro" id="IPR015897">
    <property type="entry name" value="CHK_kinase-like"/>
</dbReference>
<dbReference type="Gene3D" id="3.90.1200.10">
    <property type="match status" value="1"/>
</dbReference>
<evidence type="ECO:0000259" key="1">
    <source>
        <dbReference type="SMART" id="SM00587"/>
    </source>
</evidence>
<dbReference type="InterPro" id="IPR011009">
    <property type="entry name" value="Kinase-like_dom_sf"/>
</dbReference>
<protein>
    <recommendedName>
        <fullName evidence="1">CHK kinase-like domain-containing protein</fullName>
    </recommendedName>
</protein>
<dbReference type="EMBL" id="OU898282">
    <property type="protein sequence ID" value="CAH1283039.1"/>
    <property type="molecule type" value="Genomic_DNA"/>
</dbReference>